<evidence type="ECO:0000313" key="2">
    <source>
        <dbReference type="EMBL" id="NDL58014.1"/>
    </source>
</evidence>
<gene>
    <name evidence="2" type="ORF">F7O44_13120</name>
</gene>
<dbReference type="EMBL" id="WLZY01000004">
    <property type="protein sequence ID" value="NDL58014.1"/>
    <property type="molecule type" value="Genomic_DNA"/>
</dbReference>
<proteinExistence type="predicted"/>
<organism evidence="2 3">
    <name type="scientific">Phytoactinopolyspora mesophila</name>
    <dbReference type="NCBI Taxonomy" id="2650750"/>
    <lineage>
        <taxon>Bacteria</taxon>
        <taxon>Bacillati</taxon>
        <taxon>Actinomycetota</taxon>
        <taxon>Actinomycetes</taxon>
        <taxon>Jiangellales</taxon>
        <taxon>Jiangellaceae</taxon>
        <taxon>Phytoactinopolyspora</taxon>
    </lineage>
</organism>
<dbReference type="RefSeq" id="WP_162450710.1">
    <property type="nucleotide sequence ID" value="NZ_WLZY01000004.1"/>
</dbReference>
<sequence length="165" mass="17471">MELTPYVDSLRGSLAAAAQAAADDVREAADRLSYAVEPSLRLTLIEAFGDAAAEITTQLDGVSVDVRLRGGNPEFVASDERVTAGFTPPQPPEPPSPPPPPEADESMSRISLRLPESLKTRAEEAAAADGLSVNAWLVRAISQMLDGPQSGVHISLGRRVSGWVR</sequence>
<evidence type="ECO:0000256" key="1">
    <source>
        <dbReference type="SAM" id="MobiDB-lite"/>
    </source>
</evidence>
<dbReference type="GO" id="GO:0006355">
    <property type="term" value="P:regulation of DNA-templated transcription"/>
    <property type="evidence" value="ECO:0007669"/>
    <property type="project" value="InterPro"/>
</dbReference>
<protein>
    <submittedName>
        <fullName evidence="2">Toxin-antitoxin system HicB family antitoxin</fullName>
    </submittedName>
</protein>
<dbReference type="Pfam" id="PF05534">
    <property type="entry name" value="HicB"/>
    <property type="match status" value="1"/>
</dbReference>
<evidence type="ECO:0000313" key="3">
    <source>
        <dbReference type="Proteomes" id="UP000460435"/>
    </source>
</evidence>
<dbReference type="Gene3D" id="1.10.1220.10">
    <property type="entry name" value="Met repressor-like"/>
    <property type="match status" value="1"/>
</dbReference>
<feature type="compositionally biased region" description="Pro residues" evidence="1">
    <location>
        <begin position="88"/>
        <end position="101"/>
    </location>
</feature>
<dbReference type="InterPro" id="IPR008651">
    <property type="entry name" value="Uncharacterised_HicB"/>
</dbReference>
<accession>A0A7K3M3X1</accession>
<dbReference type="InterPro" id="IPR013321">
    <property type="entry name" value="Arc_rbn_hlx_hlx"/>
</dbReference>
<reference evidence="2 3" key="1">
    <citation type="submission" date="2019-11" db="EMBL/GenBank/DDBJ databases">
        <authorList>
            <person name="Li X.-J."/>
            <person name="Feng X.-M."/>
        </authorList>
    </citation>
    <scope>NUCLEOTIDE SEQUENCE [LARGE SCALE GENOMIC DNA]</scope>
    <source>
        <strain evidence="2 3">XMNu-373</strain>
    </source>
</reference>
<keyword evidence="3" id="KW-1185">Reference proteome</keyword>
<dbReference type="InterPro" id="IPR010985">
    <property type="entry name" value="Ribbon_hlx_hlx"/>
</dbReference>
<dbReference type="SUPFAM" id="SSF47598">
    <property type="entry name" value="Ribbon-helix-helix"/>
    <property type="match status" value="1"/>
</dbReference>
<dbReference type="AlphaFoldDB" id="A0A7K3M3X1"/>
<dbReference type="Proteomes" id="UP000460435">
    <property type="component" value="Unassembled WGS sequence"/>
</dbReference>
<comment type="caution">
    <text evidence="2">The sequence shown here is derived from an EMBL/GenBank/DDBJ whole genome shotgun (WGS) entry which is preliminary data.</text>
</comment>
<feature type="region of interest" description="Disordered" evidence="1">
    <location>
        <begin position="77"/>
        <end position="108"/>
    </location>
</feature>
<name>A0A7K3M3X1_9ACTN</name>